<feature type="transmembrane region" description="Helical" evidence="2">
    <location>
        <begin position="39"/>
        <end position="62"/>
    </location>
</feature>
<feature type="compositionally biased region" description="Pro residues" evidence="1">
    <location>
        <begin position="83"/>
        <end position="94"/>
    </location>
</feature>
<dbReference type="RefSeq" id="WP_344784098.1">
    <property type="nucleotide sequence ID" value="NZ_BAABAF010000008.1"/>
</dbReference>
<comment type="caution">
    <text evidence="3">The sequence shown here is derived from an EMBL/GenBank/DDBJ whole genome shotgun (WGS) entry which is preliminary data.</text>
</comment>
<evidence type="ECO:0008006" key="5">
    <source>
        <dbReference type="Google" id="ProtNLM"/>
    </source>
</evidence>
<keyword evidence="2" id="KW-0812">Transmembrane</keyword>
<evidence type="ECO:0000256" key="2">
    <source>
        <dbReference type="SAM" id="Phobius"/>
    </source>
</evidence>
<keyword evidence="4" id="KW-1185">Reference proteome</keyword>
<keyword evidence="2" id="KW-0472">Membrane</keyword>
<sequence>MAAGDKKKDARAQRERARVYQARQAYSAARSRRRIRDNWIGGVAGGVLLLGVLGVQITYYTAGPGKPAPAPTPTTTSTVTPTPVSPTPTPTTAG</sequence>
<keyword evidence="2" id="KW-1133">Transmembrane helix</keyword>
<feature type="compositionally biased region" description="Low complexity" evidence="1">
    <location>
        <begin position="73"/>
        <end position="82"/>
    </location>
</feature>
<reference evidence="4" key="1">
    <citation type="journal article" date="2019" name="Int. J. Syst. Evol. Microbiol.">
        <title>The Global Catalogue of Microorganisms (GCM) 10K type strain sequencing project: providing services to taxonomists for standard genome sequencing and annotation.</title>
        <authorList>
            <consortium name="The Broad Institute Genomics Platform"/>
            <consortium name="The Broad Institute Genome Sequencing Center for Infectious Disease"/>
            <person name="Wu L."/>
            <person name="Ma J."/>
        </authorList>
    </citation>
    <scope>NUCLEOTIDE SEQUENCE [LARGE SCALE GENOMIC DNA]</scope>
    <source>
        <strain evidence="4">JCM 16950</strain>
    </source>
</reference>
<protein>
    <recommendedName>
        <fullName evidence="5">Dioxygenase</fullName>
    </recommendedName>
</protein>
<feature type="region of interest" description="Disordered" evidence="1">
    <location>
        <begin position="62"/>
        <end position="94"/>
    </location>
</feature>
<dbReference type="EMBL" id="BAABAF010000008">
    <property type="protein sequence ID" value="GAA3771869.1"/>
    <property type="molecule type" value="Genomic_DNA"/>
</dbReference>
<evidence type="ECO:0000313" key="3">
    <source>
        <dbReference type="EMBL" id="GAA3771869.1"/>
    </source>
</evidence>
<name>A0ABP7GRC7_9MICO</name>
<gene>
    <name evidence="3" type="ORF">GCM10022240_24980</name>
</gene>
<evidence type="ECO:0000256" key="1">
    <source>
        <dbReference type="SAM" id="MobiDB-lite"/>
    </source>
</evidence>
<evidence type="ECO:0000313" key="4">
    <source>
        <dbReference type="Proteomes" id="UP001500540"/>
    </source>
</evidence>
<accession>A0ABP7GRC7</accession>
<dbReference type="Proteomes" id="UP001500540">
    <property type="component" value="Unassembled WGS sequence"/>
</dbReference>
<proteinExistence type="predicted"/>
<organism evidence="3 4">
    <name type="scientific">Microbacterium kribbense</name>
    <dbReference type="NCBI Taxonomy" id="433645"/>
    <lineage>
        <taxon>Bacteria</taxon>
        <taxon>Bacillati</taxon>
        <taxon>Actinomycetota</taxon>
        <taxon>Actinomycetes</taxon>
        <taxon>Micrococcales</taxon>
        <taxon>Microbacteriaceae</taxon>
        <taxon>Microbacterium</taxon>
    </lineage>
</organism>